<sequence>MQADAVNDLRTRGFVVVPVSEELAAAVLAAHAAALNFYDDTVTPPAIRDLVRIGSVADVPDAGLVTSCRWQHAVVKTEEMEPGAPFAVYAQWSQAVSSFQVANAASANDGAAFPWPVHPPNFASAVSTYTRAMATFTRAVATQLFGAKGVRGSEGDTDMCFVRAVPAAVVDVSVALSNAEATQLRDAPTAHSGDDKQPLGPGSARVFELVREAEHQGRRLESSSERVASHTDSGVLTVIPVVRRSGEPCNLRGLEVRDPRDGSWARAVDDGVEATPPSNGLHVSLFVMLGEEGAAIADALWSRGGEGESSDDGRRHHSAPPATVHRVVPDDRRTAAMCLEHWRSTTMDPGRAPSAASALRVTLPFQLRGWRPA</sequence>
<dbReference type="InterPro" id="IPR027443">
    <property type="entry name" value="IPNS-like_sf"/>
</dbReference>
<dbReference type="AlphaFoldDB" id="A0A7S1PVV8"/>
<accession>A0A7S1PVV8</accession>
<proteinExistence type="predicted"/>
<dbReference type="Gene3D" id="2.60.120.330">
    <property type="entry name" value="B-lactam Antibiotic, Isopenicillin N Synthase, Chain"/>
    <property type="match status" value="1"/>
</dbReference>
<dbReference type="EMBL" id="HBGF01011573">
    <property type="protein sequence ID" value="CAD9101964.1"/>
    <property type="molecule type" value="Transcribed_RNA"/>
</dbReference>
<gene>
    <name evidence="2" type="ORF">NDES1114_LOCUS7717</name>
</gene>
<name>A0A7S1PVV8_NEODS</name>
<reference evidence="2" key="1">
    <citation type="submission" date="2021-01" db="EMBL/GenBank/DDBJ databases">
        <authorList>
            <person name="Corre E."/>
            <person name="Pelletier E."/>
            <person name="Niang G."/>
            <person name="Scheremetjew M."/>
            <person name="Finn R."/>
            <person name="Kale V."/>
            <person name="Holt S."/>
            <person name="Cochrane G."/>
            <person name="Meng A."/>
            <person name="Brown T."/>
            <person name="Cohen L."/>
        </authorList>
    </citation>
    <scope>NUCLEOTIDE SEQUENCE</scope>
    <source>
        <strain evidence="2">CCAP 1951/1</strain>
    </source>
</reference>
<organism evidence="2">
    <name type="scientific">Neobodo designis</name>
    <name type="common">Flagellated protozoan</name>
    <name type="synonym">Bodo designis</name>
    <dbReference type="NCBI Taxonomy" id="312471"/>
    <lineage>
        <taxon>Eukaryota</taxon>
        <taxon>Discoba</taxon>
        <taxon>Euglenozoa</taxon>
        <taxon>Kinetoplastea</taxon>
        <taxon>Metakinetoplastina</taxon>
        <taxon>Neobodonida</taxon>
        <taxon>Neobodo</taxon>
    </lineage>
</organism>
<feature type="region of interest" description="Disordered" evidence="1">
    <location>
        <begin position="303"/>
        <end position="322"/>
    </location>
</feature>
<evidence type="ECO:0000256" key="1">
    <source>
        <dbReference type="SAM" id="MobiDB-lite"/>
    </source>
</evidence>
<evidence type="ECO:0000313" key="2">
    <source>
        <dbReference type="EMBL" id="CAD9101964.1"/>
    </source>
</evidence>
<protein>
    <submittedName>
        <fullName evidence="2">Uncharacterized protein</fullName>
    </submittedName>
</protein>
<feature type="non-terminal residue" evidence="2">
    <location>
        <position position="373"/>
    </location>
</feature>